<proteinExistence type="predicted"/>
<keyword evidence="4" id="KW-1185">Reference proteome</keyword>
<protein>
    <submittedName>
        <fullName evidence="3">DUF4150 domain-containing protein</fullName>
    </submittedName>
</protein>
<reference evidence="3" key="1">
    <citation type="submission" date="2021-08" db="EMBL/GenBank/DDBJ databases">
        <authorList>
            <person name="Stevens D.C."/>
        </authorList>
    </citation>
    <scope>NUCLEOTIDE SEQUENCE</scope>
    <source>
        <strain evidence="3">DSM 53165</strain>
    </source>
</reference>
<dbReference type="Pfam" id="PF13665">
    <property type="entry name" value="Tox-PAAR-like"/>
    <property type="match status" value="1"/>
</dbReference>
<gene>
    <name evidence="3" type="ORF">K7C98_36070</name>
</gene>
<feature type="compositionally biased region" description="Basic and acidic residues" evidence="2">
    <location>
        <begin position="240"/>
        <end position="257"/>
    </location>
</feature>
<organism evidence="3 4">
    <name type="scientific">Nannocystis pusilla</name>
    <dbReference type="NCBI Taxonomy" id="889268"/>
    <lineage>
        <taxon>Bacteria</taxon>
        <taxon>Pseudomonadati</taxon>
        <taxon>Myxococcota</taxon>
        <taxon>Polyangia</taxon>
        <taxon>Nannocystales</taxon>
        <taxon>Nannocystaceae</taxon>
        <taxon>Nannocystis</taxon>
    </lineage>
</organism>
<dbReference type="Proteomes" id="UP001139031">
    <property type="component" value="Unassembled WGS sequence"/>
</dbReference>
<comment type="caution">
    <text evidence="3">The sequence shown here is derived from an EMBL/GenBank/DDBJ whole genome shotgun (WGS) entry which is preliminary data.</text>
</comment>
<evidence type="ECO:0000256" key="1">
    <source>
        <dbReference type="SAM" id="Coils"/>
    </source>
</evidence>
<dbReference type="EMBL" id="JAIRAU010000049">
    <property type="protein sequence ID" value="MBZ5714680.1"/>
    <property type="molecule type" value="Genomic_DNA"/>
</dbReference>
<keyword evidence="1" id="KW-0175">Coiled coil</keyword>
<sequence length="448" mass="48625">MTRAYANGRTIVHRGDGLVDVAGPPDVCKTPSPAGPVPVPYVNAARTADLAQGARRTEIDGSPVALASSYIVTSTGDEPGTAGGGVISGRIRGKLKWQSTSLDVRVEGKGVARFTDAVSHNGNTFNASFFQCGTGWAYGDDFEGPCRICNRSPSSHRVPEKKKSSLKQAQALYDALQAAYDDYRALGDERVALQGELDQLKAQLAAAGTSAAGPSTAGPSTAGPSTAPLDAKQRKALSQRIKDKGREVRGKQDEVGKRAVHKNRSTHGGYMIGVMVCECGKVFAAMSGQTLVGFKRVVEELGFTLCDQQAGVDDYIAANPRVDARLRVEERWDEAKNRNRNNEPFCNAPGVCAAAKLVTRSGGHVPRSMTEMFFAPLQPHRVDLRYRHYDRLHPFRVALRWLTRGRHGDHDVWREESFDPGVTVPSCVTCQSLVPLTLCDYKRRSCPR</sequence>
<accession>A0ABS7U2J8</accession>
<evidence type="ECO:0000256" key="2">
    <source>
        <dbReference type="SAM" id="MobiDB-lite"/>
    </source>
</evidence>
<dbReference type="CDD" id="cd14740">
    <property type="entry name" value="PAAR_4"/>
    <property type="match status" value="1"/>
</dbReference>
<evidence type="ECO:0000313" key="4">
    <source>
        <dbReference type="Proteomes" id="UP001139031"/>
    </source>
</evidence>
<feature type="coiled-coil region" evidence="1">
    <location>
        <begin position="166"/>
        <end position="203"/>
    </location>
</feature>
<dbReference type="RefSeq" id="WP_224196414.1">
    <property type="nucleotide sequence ID" value="NZ_JAIRAU010000049.1"/>
</dbReference>
<feature type="compositionally biased region" description="Low complexity" evidence="2">
    <location>
        <begin position="210"/>
        <end position="228"/>
    </location>
</feature>
<name>A0ABS7U2J8_9BACT</name>
<feature type="region of interest" description="Disordered" evidence="2">
    <location>
        <begin position="210"/>
        <end position="260"/>
    </location>
</feature>
<evidence type="ECO:0000313" key="3">
    <source>
        <dbReference type="EMBL" id="MBZ5714680.1"/>
    </source>
</evidence>